<dbReference type="GO" id="GO:0016020">
    <property type="term" value="C:membrane"/>
    <property type="evidence" value="ECO:0007669"/>
    <property type="project" value="UniProtKB-SubCell"/>
</dbReference>
<dbReference type="Gene3D" id="1.20.1070.10">
    <property type="entry name" value="Rhodopsin 7-helix transmembrane proteins"/>
    <property type="match status" value="1"/>
</dbReference>
<comment type="caution">
    <text evidence="7">The sequence shown here is derived from an EMBL/GenBank/DDBJ whole genome shotgun (WGS) entry which is preliminary data.</text>
</comment>
<dbReference type="InterPro" id="IPR017452">
    <property type="entry name" value="GPCR_Rhodpsn_7TM"/>
</dbReference>
<protein>
    <recommendedName>
        <fullName evidence="6">G-protein coupled receptors family 1 profile domain-containing protein</fullName>
    </recommendedName>
</protein>
<evidence type="ECO:0000313" key="7">
    <source>
        <dbReference type="EMBL" id="KAK9972202.1"/>
    </source>
</evidence>
<evidence type="ECO:0000313" key="8">
    <source>
        <dbReference type="Proteomes" id="UP001479290"/>
    </source>
</evidence>
<evidence type="ECO:0000256" key="3">
    <source>
        <dbReference type="ARBA" id="ARBA00022989"/>
    </source>
</evidence>
<dbReference type="Proteomes" id="UP001479290">
    <property type="component" value="Unassembled WGS sequence"/>
</dbReference>
<feature type="transmembrane region" description="Helical" evidence="5">
    <location>
        <begin position="209"/>
        <end position="236"/>
    </location>
</feature>
<evidence type="ECO:0000256" key="1">
    <source>
        <dbReference type="ARBA" id="ARBA00004370"/>
    </source>
</evidence>
<name>A0AAW2AI11_CULAL</name>
<gene>
    <name evidence="7" type="ORF">ABG768_025525</name>
</gene>
<feature type="transmembrane region" description="Helical" evidence="5">
    <location>
        <begin position="185"/>
        <end position="203"/>
    </location>
</feature>
<evidence type="ECO:0000256" key="2">
    <source>
        <dbReference type="ARBA" id="ARBA00022692"/>
    </source>
</evidence>
<feature type="transmembrane region" description="Helical" evidence="5">
    <location>
        <begin position="138"/>
        <end position="156"/>
    </location>
</feature>
<feature type="transmembrane region" description="Helical" evidence="5">
    <location>
        <begin position="257"/>
        <end position="280"/>
    </location>
</feature>
<accession>A0AAW2AI11</accession>
<dbReference type="EMBL" id="JAWDJR010000007">
    <property type="protein sequence ID" value="KAK9972202.1"/>
    <property type="molecule type" value="Genomic_DNA"/>
</dbReference>
<evidence type="ECO:0000256" key="5">
    <source>
        <dbReference type="SAM" id="Phobius"/>
    </source>
</evidence>
<dbReference type="AlphaFoldDB" id="A0AAW2AI11"/>
<dbReference type="PROSITE" id="PS50262">
    <property type="entry name" value="G_PROTEIN_RECEP_F1_2"/>
    <property type="match status" value="1"/>
</dbReference>
<keyword evidence="8" id="KW-1185">Reference proteome</keyword>
<sequence length="340" mass="38288">MRGVAITTTYIYTDYILTQHTTGCTACADNKGTSRKMAVNNTMDYLSNCTFQSKMNFSGDPFYECMDSYPGNILTAIGLLMNTVLLLPVNCWILWLVRRTVDVASSDFVILNQSVAEIINEVSLVIFVLGAFLNKKALILTAIFLCSAFLVGRPLFQTVFCVERYLAVVHPLVYLKYTKKHKIKLLLVVLVWLIILMVGLFIVDSYPKMPIWLCMGLYLAMLVVCSSCSVMILWVLKRPKPGDGGKEAAYQLKRKAFVAVTVILITLVFGYGTVSCVIVLRDQLPYHTYCLVLGLSWWTLTPSAAVQPYLYLSKVHKVFFVLNFLKKLHKSLALFGNKSF</sequence>
<organism evidence="7 8">
    <name type="scientific">Culter alburnus</name>
    <name type="common">Topmouth culter</name>
    <dbReference type="NCBI Taxonomy" id="194366"/>
    <lineage>
        <taxon>Eukaryota</taxon>
        <taxon>Metazoa</taxon>
        <taxon>Chordata</taxon>
        <taxon>Craniata</taxon>
        <taxon>Vertebrata</taxon>
        <taxon>Euteleostomi</taxon>
        <taxon>Actinopterygii</taxon>
        <taxon>Neopterygii</taxon>
        <taxon>Teleostei</taxon>
        <taxon>Ostariophysi</taxon>
        <taxon>Cypriniformes</taxon>
        <taxon>Xenocyprididae</taxon>
        <taxon>Xenocypridinae</taxon>
        <taxon>Culter</taxon>
    </lineage>
</organism>
<keyword evidence="4 5" id="KW-0472">Membrane</keyword>
<reference evidence="7 8" key="1">
    <citation type="submission" date="2024-05" db="EMBL/GenBank/DDBJ databases">
        <title>A high-quality chromosomal-level genome assembly of Topmouth culter (Culter alburnus).</title>
        <authorList>
            <person name="Zhao H."/>
        </authorList>
    </citation>
    <scope>NUCLEOTIDE SEQUENCE [LARGE SCALE GENOMIC DNA]</scope>
    <source>
        <strain evidence="7">CATC2023</strain>
        <tissue evidence="7">Muscle</tissue>
    </source>
</reference>
<keyword evidence="3 5" id="KW-1133">Transmembrane helix</keyword>
<proteinExistence type="predicted"/>
<keyword evidence="2 5" id="KW-0812">Transmembrane</keyword>
<feature type="transmembrane region" description="Helical" evidence="5">
    <location>
        <begin position="73"/>
        <end position="97"/>
    </location>
</feature>
<feature type="domain" description="G-protein coupled receptors family 1 profile" evidence="6">
    <location>
        <begin position="71"/>
        <end position="311"/>
    </location>
</feature>
<comment type="subcellular location">
    <subcellularLocation>
        <location evidence="1">Membrane</location>
    </subcellularLocation>
</comment>
<dbReference type="SUPFAM" id="SSF81321">
    <property type="entry name" value="Family A G protein-coupled receptor-like"/>
    <property type="match status" value="1"/>
</dbReference>
<feature type="transmembrane region" description="Helical" evidence="5">
    <location>
        <begin position="286"/>
        <end position="312"/>
    </location>
</feature>
<evidence type="ECO:0000256" key="4">
    <source>
        <dbReference type="ARBA" id="ARBA00023136"/>
    </source>
</evidence>
<evidence type="ECO:0000259" key="6">
    <source>
        <dbReference type="PROSITE" id="PS50262"/>
    </source>
</evidence>